<feature type="region of interest" description="Disordered" evidence="1">
    <location>
        <begin position="286"/>
        <end position="305"/>
    </location>
</feature>
<dbReference type="Proteomes" id="UP001165590">
    <property type="component" value="Unassembled WGS sequence"/>
</dbReference>
<proteinExistence type="predicted"/>
<keyword evidence="3" id="KW-1185">Reference proteome</keyword>
<protein>
    <recommendedName>
        <fullName evidence="4">DUF11 domain-containing protein</fullName>
    </recommendedName>
</protein>
<reference evidence="2" key="1">
    <citation type="journal article" date="2022" name="bioRxiv">
        <title>Discovery and biosynthetic assessment of Streptomyces ortus sp nov. isolated from a deep-sea sponge.</title>
        <authorList>
            <person name="Williams S.E."/>
        </authorList>
    </citation>
    <scope>NUCLEOTIDE SEQUENCE</scope>
    <source>
        <strain evidence="2">A15ISP2-DRY2</strain>
    </source>
</reference>
<accession>A0ABT3VC24</accession>
<sequence>MNERDTVRRPAAVRLALVTLLSLSGLTGCGTLADTGKKSSITVPELFYLRPHGDDSGPEKKVPFHVEAEDVQARRDFGTQDHRLTVDVTGSGQAVRLKISDIRKKNPRCSGTATRVVCKVSGVYNSWSDLDRVYPYAAPGGRPGDSETVRFRFSTKQGRTLTARTRVVVGEPVVQVRTTKVFEDVAPGSVLRAPLVVRNTGEVPVRGVGLQLSVGSGLGFGDRYRNCRYPKPQKGTLAVCEFPDLRIPAGKAVVLHPDLTMDVSTTQLYTSFGQQAWALDMGPAQHSVVPEGGDPGDGPRLTTGTAKGSDLKGTFAGGDVASDVQVDTHADFEVLPVEVSGARGTEHTVRLKVRNNGPATPWSTRLLFTPPPGATVVEQPEEAIDEDVYEPSCDLEKGTYSCPVRSGLEAGETSTFEFTLRLGGPGEGSVRVVDIAVTDRRDTGRRDPDPANDTAPVTVLP</sequence>
<feature type="region of interest" description="Disordered" evidence="1">
    <location>
        <begin position="438"/>
        <end position="461"/>
    </location>
</feature>
<dbReference type="RefSeq" id="WP_267029535.1">
    <property type="nucleotide sequence ID" value="NZ_JAIFZO010000002.1"/>
</dbReference>
<evidence type="ECO:0000256" key="1">
    <source>
        <dbReference type="SAM" id="MobiDB-lite"/>
    </source>
</evidence>
<name>A0ABT3VC24_9ACTN</name>
<evidence type="ECO:0000313" key="2">
    <source>
        <dbReference type="EMBL" id="MCX4237096.1"/>
    </source>
</evidence>
<dbReference type="PROSITE" id="PS51257">
    <property type="entry name" value="PROKAR_LIPOPROTEIN"/>
    <property type="match status" value="1"/>
</dbReference>
<evidence type="ECO:0008006" key="4">
    <source>
        <dbReference type="Google" id="ProtNLM"/>
    </source>
</evidence>
<comment type="caution">
    <text evidence="2">The sequence shown here is derived from an EMBL/GenBank/DDBJ whole genome shotgun (WGS) entry which is preliminary data.</text>
</comment>
<gene>
    <name evidence="2" type="ORF">K3769_30875</name>
</gene>
<feature type="compositionally biased region" description="Basic and acidic residues" evidence="1">
    <location>
        <begin position="438"/>
        <end position="449"/>
    </location>
</feature>
<organism evidence="2 3">
    <name type="scientific">Streptomyces ortus</name>
    <dbReference type="NCBI Taxonomy" id="2867268"/>
    <lineage>
        <taxon>Bacteria</taxon>
        <taxon>Bacillati</taxon>
        <taxon>Actinomycetota</taxon>
        <taxon>Actinomycetes</taxon>
        <taxon>Kitasatosporales</taxon>
        <taxon>Streptomycetaceae</taxon>
        <taxon>Streptomyces</taxon>
    </lineage>
</organism>
<evidence type="ECO:0000313" key="3">
    <source>
        <dbReference type="Proteomes" id="UP001165590"/>
    </source>
</evidence>
<dbReference type="EMBL" id="JAIFZO010000002">
    <property type="protein sequence ID" value="MCX4237096.1"/>
    <property type="molecule type" value="Genomic_DNA"/>
</dbReference>